<evidence type="ECO:0000313" key="1">
    <source>
        <dbReference type="EMBL" id="KAJ0016846.1"/>
    </source>
</evidence>
<gene>
    <name evidence="1" type="ORF">Pint_10148</name>
</gene>
<organism evidence="1 2">
    <name type="scientific">Pistacia integerrima</name>
    <dbReference type="NCBI Taxonomy" id="434235"/>
    <lineage>
        <taxon>Eukaryota</taxon>
        <taxon>Viridiplantae</taxon>
        <taxon>Streptophyta</taxon>
        <taxon>Embryophyta</taxon>
        <taxon>Tracheophyta</taxon>
        <taxon>Spermatophyta</taxon>
        <taxon>Magnoliopsida</taxon>
        <taxon>eudicotyledons</taxon>
        <taxon>Gunneridae</taxon>
        <taxon>Pentapetalae</taxon>
        <taxon>rosids</taxon>
        <taxon>malvids</taxon>
        <taxon>Sapindales</taxon>
        <taxon>Anacardiaceae</taxon>
        <taxon>Pistacia</taxon>
    </lineage>
</organism>
<name>A0ACC0XI75_9ROSI</name>
<comment type="caution">
    <text evidence="1">The sequence shown here is derived from an EMBL/GenBank/DDBJ whole genome shotgun (WGS) entry which is preliminary data.</text>
</comment>
<proteinExistence type="predicted"/>
<keyword evidence="2" id="KW-1185">Reference proteome</keyword>
<reference evidence="2" key="1">
    <citation type="journal article" date="2023" name="G3 (Bethesda)">
        <title>Genome assembly and association tests identify interacting loci associated with vigor, precocity, and sex in interspecific pistachio rootstocks.</title>
        <authorList>
            <person name="Palmer W."/>
            <person name="Jacygrad E."/>
            <person name="Sagayaradj S."/>
            <person name="Cavanaugh K."/>
            <person name="Han R."/>
            <person name="Bertier L."/>
            <person name="Beede B."/>
            <person name="Kafkas S."/>
            <person name="Golino D."/>
            <person name="Preece J."/>
            <person name="Michelmore R."/>
        </authorList>
    </citation>
    <scope>NUCLEOTIDE SEQUENCE [LARGE SCALE GENOMIC DNA]</scope>
</reference>
<sequence>MVSLSVLDFLDKDIGDVEPVKPTSIEEAPFKPVEEVKGLENLAAKLQSVNEFAVQSD</sequence>
<dbReference type="Proteomes" id="UP001163603">
    <property type="component" value="Chromosome 12"/>
</dbReference>
<accession>A0ACC0XI75</accession>
<evidence type="ECO:0000313" key="2">
    <source>
        <dbReference type="Proteomes" id="UP001163603"/>
    </source>
</evidence>
<protein>
    <submittedName>
        <fullName evidence="1">Uncharacterized protein</fullName>
    </submittedName>
</protein>
<dbReference type="EMBL" id="CM047747">
    <property type="protein sequence ID" value="KAJ0016846.1"/>
    <property type="molecule type" value="Genomic_DNA"/>
</dbReference>